<dbReference type="Proteomes" id="UP001140234">
    <property type="component" value="Unassembled WGS sequence"/>
</dbReference>
<keyword evidence="2" id="KW-1185">Reference proteome</keyword>
<comment type="caution">
    <text evidence="1">The sequence shown here is derived from an EMBL/GenBank/DDBJ whole genome shotgun (WGS) entry which is preliminary data.</text>
</comment>
<dbReference type="EMBL" id="JANBUJ010000030">
    <property type="protein sequence ID" value="KAJ2775233.1"/>
    <property type="molecule type" value="Genomic_DNA"/>
</dbReference>
<evidence type="ECO:0000313" key="1">
    <source>
        <dbReference type="EMBL" id="KAJ2775233.1"/>
    </source>
</evidence>
<organism evidence="1 2">
    <name type="scientific">Coemansia nantahalensis</name>
    <dbReference type="NCBI Taxonomy" id="2789366"/>
    <lineage>
        <taxon>Eukaryota</taxon>
        <taxon>Fungi</taxon>
        <taxon>Fungi incertae sedis</taxon>
        <taxon>Zoopagomycota</taxon>
        <taxon>Kickxellomycotina</taxon>
        <taxon>Kickxellomycetes</taxon>
        <taxon>Kickxellales</taxon>
        <taxon>Kickxellaceae</taxon>
        <taxon>Coemansia</taxon>
    </lineage>
</organism>
<proteinExistence type="predicted"/>
<reference evidence="1" key="1">
    <citation type="submission" date="2022-07" db="EMBL/GenBank/DDBJ databases">
        <title>Phylogenomic reconstructions and comparative analyses of Kickxellomycotina fungi.</title>
        <authorList>
            <person name="Reynolds N.K."/>
            <person name="Stajich J.E."/>
            <person name="Barry K."/>
            <person name="Grigoriev I.V."/>
            <person name="Crous P."/>
            <person name="Smith M.E."/>
        </authorList>
    </citation>
    <scope>NUCLEOTIDE SEQUENCE</scope>
    <source>
        <strain evidence="1">CBS 109366</strain>
    </source>
</reference>
<gene>
    <name evidence="1" type="ORF">IWQ57_000496</name>
</gene>
<accession>A0ACC1K7P2</accession>
<name>A0ACC1K7P2_9FUNG</name>
<sequence length="196" mass="20219">MSAAVVAARALAARAGARFPCAAPAFAAYATKAPKPAAKASKPVLKGEETHTSVSIVPAYTAEATATGARNGHVKSSDGALDLELTFPKALGGPGIAGRTDPEQLFAAAYAACFQGAMGLAAKALNIKLPESNTVTARVSIGKHPEEPGFALGVELRFHAPELAEEDLHSVILEAHEICPYSRAIRGNVDVKFTVC</sequence>
<protein>
    <submittedName>
        <fullName evidence="1">Uncharacterized protein</fullName>
    </submittedName>
</protein>
<evidence type="ECO:0000313" key="2">
    <source>
        <dbReference type="Proteomes" id="UP001140234"/>
    </source>
</evidence>